<feature type="domain" description="Major facilitator superfamily (MFS) profile" evidence="6">
    <location>
        <begin position="22"/>
        <end position="468"/>
    </location>
</feature>
<feature type="transmembrane region" description="Helical" evidence="5">
    <location>
        <begin position="443"/>
        <end position="464"/>
    </location>
</feature>
<dbReference type="Gene3D" id="1.20.1720.10">
    <property type="entry name" value="Multidrug resistance protein D"/>
    <property type="match status" value="1"/>
</dbReference>
<dbReference type="RefSeq" id="WP_087279234.1">
    <property type="nucleotide sequence ID" value="NZ_CP021455.1"/>
</dbReference>
<feature type="transmembrane region" description="Helical" evidence="5">
    <location>
        <begin position="315"/>
        <end position="336"/>
    </location>
</feature>
<evidence type="ECO:0000256" key="5">
    <source>
        <dbReference type="SAM" id="Phobius"/>
    </source>
</evidence>
<gene>
    <name evidence="7" type="ORF">CCO03_07340</name>
</gene>
<dbReference type="EMBL" id="CP021455">
    <property type="protein sequence ID" value="ARU04515.1"/>
    <property type="molecule type" value="Genomic_DNA"/>
</dbReference>
<dbReference type="InterPro" id="IPR011701">
    <property type="entry name" value="MFS"/>
</dbReference>
<feature type="transmembrane region" description="Helical" evidence="5">
    <location>
        <begin position="277"/>
        <end position="303"/>
    </location>
</feature>
<evidence type="ECO:0000256" key="4">
    <source>
        <dbReference type="ARBA" id="ARBA00023136"/>
    </source>
</evidence>
<dbReference type="GO" id="GO:0022857">
    <property type="term" value="F:transmembrane transporter activity"/>
    <property type="evidence" value="ECO:0007669"/>
    <property type="project" value="InterPro"/>
</dbReference>
<dbReference type="CDD" id="cd17321">
    <property type="entry name" value="MFS_MMR_MDR_like"/>
    <property type="match status" value="1"/>
</dbReference>
<feature type="transmembrane region" description="Helical" evidence="5">
    <location>
        <begin position="348"/>
        <end position="370"/>
    </location>
</feature>
<dbReference type="Proteomes" id="UP000196138">
    <property type="component" value="Chromosome"/>
</dbReference>
<dbReference type="Pfam" id="PF07690">
    <property type="entry name" value="MFS_1"/>
    <property type="match status" value="1"/>
</dbReference>
<sequence length="473" mass="48041">MPVPTTAPLAWPRAPSSSRALALALLLAGTLMVTLDFFIVNVMLPALQHELKASNAALQWVVAGYGLGNAAGLVTGGRLGDLYGRRRLYALGIAAFSLASLACGLAPDGPTLVAARVAQGLAGALIQPQVLAMLGELFTGERRAKAYAAYGVVLGLGAALGQVLGALLMQWNPAGLGWRACFLINLPVGLVVLALLRRGLPALPGSGQARLDGMGAGGVGLLITLVLLPLVQGREHGWPAWTWVCLALVVPGLVILLRQQRALASRGGHPVLPPSLLAAPSFGLGLGMTLAFYAGNAAFYFVLTQFLQEGLGLSALAGAAVFGAMAGVFFLASLAAPALSRRLGHPPIGWGALILAGGHALGIAAVLTPWPGGVHSLWPSLLLQGLGLGLVMAPLVSAVLAGLPPQHAGVAAGVLASTQQLGNALGVALIGVLFFAAPVRAGYAAGLAYLGLLAVGVALLYRVWARPRPGQPA</sequence>
<keyword evidence="8" id="KW-1185">Reference proteome</keyword>
<feature type="transmembrane region" description="Helical" evidence="5">
    <location>
        <begin position="410"/>
        <end position="437"/>
    </location>
</feature>
<dbReference type="InterPro" id="IPR036259">
    <property type="entry name" value="MFS_trans_sf"/>
</dbReference>
<dbReference type="InterPro" id="IPR020846">
    <property type="entry name" value="MFS_dom"/>
</dbReference>
<feature type="transmembrane region" description="Helical" evidence="5">
    <location>
        <begin position="209"/>
        <end position="228"/>
    </location>
</feature>
<feature type="transmembrane region" description="Helical" evidence="5">
    <location>
        <begin position="382"/>
        <end position="403"/>
    </location>
</feature>
<feature type="transmembrane region" description="Helical" evidence="5">
    <location>
        <begin position="147"/>
        <end position="171"/>
    </location>
</feature>
<evidence type="ECO:0000313" key="8">
    <source>
        <dbReference type="Proteomes" id="UP000196138"/>
    </source>
</evidence>
<reference evidence="7 8" key="1">
    <citation type="submission" date="2017-05" db="EMBL/GenBank/DDBJ databases">
        <authorList>
            <person name="Song R."/>
            <person name="Chenine A.L."/>
            <person name="Ruprecht R.M."/>
        </authorList>
    </citation>
    <scope>NUCLEOTIDE SEQUENCE [LARGE SCALE GENOMIC DNA]</scope>
    <source>
        <strain evidence="7 8">DSM 26136</strain>
    </source>
</reference>
<keyword evidence="4 5" id="KW-0472">Membrane</keyword>
<dbReference type="Gene3D" id="1.20.1250.20">
    <property type="entry name" value="MFS general substrate transporter like domains"/>
    <property type="match status" value="1"/>
</dbReference>
<evidence type="ECO:0000259" key="6">
    <source>
        <dbReference type="PROSITE" id="PS50850"/>
    </source>
</evidence>
<feature type="transmembrane region" description="Helical" evidence="5">
    <location>
        <begin position="177"/>
        <end position="197"/>
    </location>
</feature>
<evidence type="ECO:0000256" key="2">
    <source>
        <dbReference type="ARBA" id="ARBA00022692"/>
    </source>
</evidence>
<evidence type="ECO:0000256" key="3">
    <source>
        <dbReference type="ARBA" id="ARBA00022989"/>
    </source>
</evidence>
<dbReference type="KEGG" id="cser:CCO03_07340"/>
<evidence type="ECO:0000313" key="7">
    <source>
        <dbReference type="EMBL" id="ARU04515.1"/>
    </source>
</evidence>
<keyword evidence="3 5" id="KW-1133">Transmembrane helix</keyword>
<name>A0A1Y0ELJ0_9BURK</name>
<dbReference type="PANTHER" id="PTHR42718:SF39">
    <property type="entry name" value="ACTINORHODIN TRANSPORTER-RELATED"/>
    <property type="match status" value="1"/>
</dbReference>
<organism evidence="7 8">
    <name type="scientific">Comamonas serinivorans</name>
    <dbReference type="NCBI Taxonomy" id="1082851"/>
    <lineage>
        <taxon>Bacteria</taxon>
        <taxon>Pseudomonadati</taxon>
        <taxon>Pseudomonadota</taxon>
        <taxon>Betaproteobacteria</taxon>
        <taxon>Burkholderiales</taxon>
        <taxon>Comamonadaceae</taxon>
        <taxon>Comamonas</taxon>
    </lineage>
</organism>
<feature type="transmembrane region" description="Helical" evidence="5">
    <location>
        <begin position="88"/>
        <end position="107"/>
    </location>
</feature>
<dbReference type="AlphaFoldDB" id="A0A1Y0ELJ0"/>
<proteinExistence type="predicted"/>
<dbReference type="SUPFAM" id="SSF103473">
    <property type="entry name" value="MFS general substrate transporter"/>
    <property type="match status" value="2"/>
</dbReference>
<dbReference type="PANTHER" id="PTHR42718">
    <property type="entry name" value="MAJOR FACILITATOR SUPERFAMILY MULTIDRUG TRANSPORTER MFSC"/>
    <property type="match status" value="1"/>
</dbReference>
<feature type="transmembrane region" description="Helical" evidence="5">
    <location>
        <begin position="21"/>
        <end position="44"/>
    </location>
</feature>
<dbReference type="OrthoDB" id="9807274at2"/>
<evidence type="ECO:0000256" key="1">
    <source>
        <dbReference type="ARBA" id="ARBA00004141"/>
    </source>
</evidence>
<protein>
    <submittedName>
        <fullName evidence="7">MFS transporter</fullName>
    </submittedName>
</protein>
<feature type="transmembrane region" description="Helical" evidence="5">
    <location>
        <begin position="56"/>
        <end position="76"/>
    </location>
</feature>
<feature type="transmembrane region" description="Helical" evidence="5">
    <location>
        <begin position="240"/>
        <end position="257"/>
    </location>
</feature>
<dbReference type="PROSITE" id="PS50850">
    <property type="entry name" value="MFS"/>
    <property type="match status" value="1"/>
</dbReference>
<dbReference type="GO" id="GO:0016020">
    <property type="term" value="C:membrane"/>
    <property type="evidence" value="ECO:0007669"/>
    <property type="project" value="UniProtKB-SubCell"/>
</dbReference>
<dbReference type="PRINTS" id="PR01036">
    <property type="entry name" value="TCRTETB"/>
</dbReference>
<accession>A0A1Y0ELJ0</accession>
<keyword evidence="2 5" id="KW-0812">Transmembrane</keyword>
<comment type="subcellular location">
    <subcellularLocation>
        <location evidence="1">Membrane</location>
        <topology evidence="1">Multi-pass membrane protein</topology>
    </subcellularLocation>
</comment>